<evidence type="ECO:0000256" key="4">
    <source>
        <dbReference type="ARBA" id="ARBA00022771"/>
    </source>
</evidence>
<evidence type="ECO:0000313" key="13">
    <source>
        <dbReference type="EMBL" id="TRZ02392.1"/>
    </source>
</evidence>
<dbReference type="InterPro" id="IPR013087">
    <property type="entry name" value="Znf_C2H2_type"/>
</dbReference>
<name>A0A553RJN3_9TELE</name>
<feature type="non-terminal residue" evidence="13">
    <location>
        <position position="1"/>
    </location>
</feature>
<feature type="region of interest" description="Disordered" evidence="11">
    <location>
        <begin position="136"/>
        <end position="155"/>
    </location>
</feature>
<dbReference type="FunFam" id="3.30.160.60:FF:000030">
    <property type="entry name" value="Zinc finger protein 628"/>
    <property type="match status" value="1"/>
</dbReference>
<evidence type="ECO:0000259" key="12">
    <source>
        <dbReference type="PROSITE" id="PS50157"/>
    </source>
</evidence>
<dbReference type="GO" id="GO:0008270">
    <property type="term" value="F:zinc ion binding"/>
    <property type="evidence" value="ECO:0007669"/>
    <property type="project" value="UniProtKB-KW"/>
</dbReference>
<dbReference type="OrthoDB" id="40579at2759"/>
<dbReference type="EMBL" id="SRMA01023954">
    <property type="protein sequence ID" value="TRZ02392.1"/>
    <property type="molecule type" value="Genomic_DNA"/>
</dbReference>
<dbReference type="STRING" id="623744.A0A553RJN3"/>
<keyword evidence="8" id="KW-0804">Transcription</keyword>
<dbReference type="PROSITE" id="PS00028">
    <property type="entry name" value="ZINC_FINGER_C2H2_1"/>
    <property type="match status" value="2"/>
</dbReference>
<evidence type="ECO:0000256" key="7">
    <source>
        <dbReference type="ARBA" id="ARBA00023125"/>
    </source>
</evidence>
<proteinExistence type="predicted"/>
<keyword evidence="3" id="KW-0677">Repeat</keyword>
<keyword evidence="6" id="KW-0805">Transcription regulation</keyword>
<evidence type="ECO:0000256" key="10">
    <source>
        <dbReference type="PROSITE-ProRule" id="PRU00042"/>
    </source>
</evidence>
<dbReference type="Pfam" id="PF00096">
    <property type="entry name" value="zf-C2H2"/>
    <property type="match status" value="2"/>
</dbReference>
<accession>A0A553RJN3</accession>
<organism evidence="13 14">
    <name type="scientific">Danionella cerebrum</name>
    <dbReference type="NCBI Taxonomy" id="2873325"/>
    <lineage>
        <taxon>Eukaryota</taxon>
        <taxon>Metazoa</taxon>
        <taxon>Chordata</taxon>
        <taxon>Craniata</taxon>
        <taxon>Vertebrata</taxon>
        <taxon>Euteleostomi</taxon>
        <taxon>Actinopterygii</taxon>
        <taxon>Neopterygii</taxon>
        <taxon>Teleostei</taxon>
        <taxon>Ostariophysi</taxon>
        <taxon>Cypriniformes</taxon>
        <taxon>Danionidae</taxon>
        <taxon>Danioninae</taxon>
        <taxon>Danionella</taxon>
    </lineage>
</organism>
<dbReference type="AlphaFoldDB" id="A0A553RJN3"/>
<keyword evidence="2" id="KW-0479">Metal-binding</keyword>
<dbReference type="SMART" id="SM00355">
    <property type="entry name" value="ZnF_C2H2"/>
    <property type="match status" value="2"/>
</dbReference>
<evidence type="ECO:0000256" key="8">
    <source>
        <dbReference type="ARBA" id="ARBA00023163"/>
    </source>
</evidence>
<reference evidence="13 14" key="1">
    <citation type="journal article" date="2019" name="Sci. Data">
        <title>Hybrid genome assembly and annotation of Danionella translucida.</title>
        <authorList>
            <person name="Kadobianskyi M."/>
            <person name="Schulze L."/>
            <person name="Schuelke M."/>
            <person name="Judkewitz B."/>
        </authorList>
    </citation>
    <scope>NUCLEOTIDE SEQUENCE [LARGE SCALE GENOMIC DNA]</scope>
    <source>
        <strain evidence="13 14">Bolton</strain>
    </source>
</reference>
<dbReference type="Proteomes" id="UP000316079">
    <property type="component" value="Unassembled WGS sequence"/>
</dbReference>
<comment type="caution">
    <text evidence="13">The sequence shown here is derived from an EMBL/GenBank/DDBJ whole genome shotgun (WGS) entry which is preliminary data.</text>
</comment>
<feature type="non-terminal residue" evidence="13">
    <location>
        <position position="173"/>
    </location>
</feature>
<feature type="domain" description="C2H2-type" evidence="12">
    <location>
        <begin position="40"/>
        <end position="63"/>
    </location>
</feature>
<comment type="subcellular location">
    <subcellularLocation>
        <location evidence="1">Nucleus</location>
    </subcellularLocation>
</comment>
<dbReference type="PANTHER" id="PTHR24377">
    <property type="entry name" value="IP01015P-RELATED"/>
    <property type="match status" value="1"/>
</dbReference>
<dbReference type="InterPro" id="IPR036236">
    <property type="entry name" value="Znf_C2H2_sf"/>
</dbReference>
<evidence type="ECO:0000256" key="9">
    <source>
        <dbReference type="ARBA" id="ARBA00023242"/>
    </source>
</evidence>
<keyword evidence="14" id="KW-1185">Reference proteome</keyword>
<dbReference type="GO" id="GO:0005634">
    <property type="term" value="C:nucleus"/>
    <property type="evidence" value="ECO:0007669"/>
    <property type="project" value="UniProtKB-SubCell"/>
</dbReference>
<sequence length="173" mass="19764">RHMLVYSEKNIKCFLCGVFFKSKEGLLKHQEVHRQVKHPYNCDQCGQGFKYRSCLREHQHIHTRFISFSCDQCNAQFTETSQSGESLEDHAAGKPRCSSCGTNFSSIKSLKINKVFTKERKVICSLSVDKVLQIPTASPKKNQANAESSDVMNVEDPADHLFQNVHVKKEEEE</sequence>
<evidence type="ECO:0000256" key="5">
    <source>
        <dbReference type="ARBA" id="ARBA00022833"/>
    </source>
</evidence>
<evidence type="ECO:0000256" key="1">
    <source>
        <dbReference type="ARBA" id="ARBA00004123"/>
    </source>
</evidence>
<evidence type="ECO:0000256" key="11">
    <source>
        <dbReference type="SAM" id="MobiDB-lite"/>
    </source>
</evidence>
<dbReference type="PROSITE" id="PS50157">
    <property type="entry name" value="ZINC_FINGER_C2H2_2"/>
    <property type="match status" value="2"/>
</dbReference>
<evidence type="ECO:0000256" key="2">
    <source>
        <dbReference type="ARBA" id="ARBA00022723"/>
    </source>
</evidence>
<evidence type="ECO:0000256" key="6">
    <source>
        <dbReference type="ARBA" id="ARBA00023015"/>
    </source>
</evidence>
<dbReference type="SUPFAM" id="SSF57667">
    <property type="entry name" value="beta-beta-alpha zinc fingers"/>
    <property type="match status" value="2"/>
</dbReference>
<dbReference type="Gene3D" id="3.30.160.60">
    <property type="entry name" value="Classic Zinc Finger"/>
    <property type="match status" value="2"/>
</dbReference>
<gene>
    <name evidence="13" type="ORF">DNTS_033275</name>
</gene>
<keyword evidence="5" id="KW-0862">Zinc</keyword>
<feature type="domain" description="C2H2-type" evidence="12">
    <location>
        <begin position="11"/>
        <end position="38"/>
    </location>
</feature>
<dbReference type="GO" id="GO:0003677">
    <property type="term" value="F:DNA binding"/>
    <property type="evidence" value="ECO:0007669"/>
    <property type="project" value="UniProtKB-KW"/>
</dbReference>
<evidence type="ECO:0000313" key="14">
    <source>
        <dbReference type="Proteomes" id="UP000316079"/>
    </source>
</evidence>
<dbReference type="InterPro" id="IPR050826">
    <property type="entry name" value="Krueppel_C2H2_ZnFinger"/>
</dbReference>
<feature type="compositionally biased region" description="Polar residues" evidence="11">
    <location>
        <begin position="136"/>
        <end position="151"/>
    </location>
</feature>
<keyword evidence="4 10" id="KW-0863">Zinc-finger</keyword>
<evidence type="ECO:0000256" key="3">
    <source>
        <dbReference type="ARBA" id="ARBA00022737"/>
    </source>
</evidence>
<protein>
    <recommendedName>
        <fullName evidence="12">C2H2-type domain-containing protein</fullName>
    </recommendedName>
</protein>
<keyword evidence="7" id="KW-0238">DNA-binding</keyword>
<keyword evidence="9" id="KW-0539">Nucleus</keyword>